<dbReference type="Proteomes" id="UP000663887">
    <property type="component" value="Unassembled WGS sequence"/>
</dbReference>
<feature type="domain" description="CCHC-type" evidence="3">
    <location>
        <begin position="448"/>
        <end position="462"/>
    </location>
</feature>
<dbReference type="InterPro" id="IPR036875">
    <property type="entry name" value="Znf_CCHC_sf"/>
</dbReference>
<evidence type="ECO:0000256" key="1">
    <source>
        <dbReference type="PROSITE-ProRule" id="PRU00047"/>
    </source>
</evidence>
<gene>
    <name evidence="4" type="ORF">WKI299_LOCUS3632</name>
    <name evidence="5" type="ORF">XDN619_LOCUS5052</name>
</gene>
<keyword evidence="1" id="KW-0863">Zinc-finger</keyword>
<evidence type="ECO:0000313" key="5">
    <source>
        <dbReference type="EMBL" id="CAF2030996.1"/>
    </source>
</evidence>
<dbReference type="PROSITE" id="PS50158">
    <property type="entry name" value="ZF_CCHC"/>
    <property type="match status" value="1"/>
</dbReference>
<evidence type="ECO:0000256" key="2">
    <source>
        <dbReference type="SAM" id="MobiDB-lite"/>
    </source>
</evidence>
<protein>
    <recommendedName>
        <fullName evidence="3">CCHC-type domain-containing protein</fullName>
    </recommendedName>
</protein>
<name>A0A816ME14_9BILA</name>
<keyword evidence="1" id="KW-0862">Zinc</keyword>
<dbReference type="SUPFAM" id="SSF57756">
    <property type="entry name" value="Retrovirus zinc finger-like domains"/>
    <property type="match status" value="1"/>
</dbReference>
<evidence type="ECO:0000313" key="6">
    <source>
        <dbReference type="Proteomes" id="UP000663856"/>
    </source>
</evidence>
<evidence type="ECO:0000313" key="4">
    <source>
        <dbReference type="EMBL" id="CAF1977864.1"/>
    </source>
</evidence>
<comment type="caution">
    <text evidence="4">The sequence shown here is derived from an EMBL/GenBank/DDBJ whole genome shotgun (WGS) entry which is preliminary data.</text>
</comment>
<keyword evidence="1" id="KW-0479">Metal-binding</keyword>
<dbReference type="PANTHER" id="PTHR33194:SF4">
    <property type="entry name" value="CCHC-TYPE DOMAIN-CONTAINING PROTEIN"/>
    <property type="match status" value="1"/>
</dbReference>
<organism evidence="4 6">
    <name type="scientific">Rotaria magnacalcarata</name>
    <dbReference type="NCBI Taxonomy" id="392030"/>
    <lineage>
        <taxon>Eukaryota</taxon>
        <taxon>Metazoa</taxon>
        <taxon>Spiralia</taxon>
        <taxon>Gnathifera</taxon>
        <taxon>Rotifera</taxon>
        <taxon>Eurotatoria</taxon>
        <taxon>Bdelloidea</taxon>
        <taxon>Philodinida</taxon>
        <taxon>Philodinidae</taxon>
        <taxon>Rotaria</taxon>
    </lineage>
</organism>
<dbReference type="EMBL" id="CAJNRG010001257">
    <property type="protein sequence ID" value="CAF2030996.1"/>
    <property type="molecule type" value="Genomic_DNA"/>
</dbReference>
<dbReference type="GO" id="GO:0008270">
    <property type="term" value="F:zinc ion binding"/>
    <property type="evidence" value="ECO:0007669"/>
    <property type="project" value="UniProtKB-KW"/>
</dbReference>
<feature type="region of interest" description="Disordered" evidence="2">
    <location>
        <begin position="370"/>
        <end position="392"/>
    </location>
</feature>
<dbReference type="EMBL" id="CAJNRF010000723">
    <property type="protein sequence ID" value="CAF1977864.1"/>
    <property type="molecule type" value="Genomic_DNA"/>
</dbReference>
<sequence>MRFKFTRSTQDLTQISINSFILPITKEKSMTSTSDIIENVNTDSTQSKISMITVDQKLNEESPYKLGHGLHDQRSTQSAKKNFLVFQSQWRSLQKFDGSGNAENWLKNTMENFGSWEATINEQYELIPSLLIGDALIWYAKQQDDIPTFTAFIKKILQYYGQQELNEKVSTTFIPSSSQIPPYQQNDSKEIVLDSLRNQMLITSLGKLPKFTGKSKQNVSKWLREIQQSMRMLKLTDEEKLFYIPTCLEVDAKDWFYDNIHYFSTWTFFIQKLFKTFESSGKADISFNRLRHYEQGINQDVRQYYFEIMKLCKEANPFMDDASKLQYLKDGLKPSLRFDIILKIPTNPEEFLEYAQKIAELKSLDEQEDITHRSNADDFTPSSPDFLSHRDNKSRFSNRYVPTSQRESNKIYYQNDYVKNKSFRTHPLDITKSNIYRTNNIPKPPYQCYKCGGTDHYIHDCPHFYQGS</sequence>
<accession>A0A816ME14</accession>
<evidence type="ECO:0000259" key="3">
    <source>
        <dbReference type="PROSITE" id="PS50158"/>
    </source>
</evidence>
<dbReference type="PANTHER" id="PTHR33194">
    <property type="entry name" value="ZINC KNUCKLE DOMAINCONTAINING PROTEIN"/>
    <property type="match status" value="1"/>
</dbReference>
<dbReference type="AlphaFoldDB" id="A0A816ME14"/>
<dbReference type="Proteomes" id="UP000663856">
    <property type="component" value="Unassembled WGS sequence"/>
</dbReference>
<proteinExistence type="predicted"/>
<reference evidence="4" key="1">
    <citation type="submission" date="2021-02" db="EMBL/GenBank/DDBJ databases">
        <authorList>
            <person name="Nowell W R."/>
        </authorList>
    </citation>
    <scope>NUCLEOTIDE SEQUENCE</scope>
</reference>
<dbReference type="InterPro" id="IPR001878">
    <property type="entry name" value="Znf_CCHC"/>
</dbReference>
<dbReference type="GO" id="GO:0003676">
    <property type="term" value="F:nucleic acid binding"/>
    <property type="evidence" value="ECO:0007669"/>
    <property type="project" value="InterPro"/>
</dbReference>